<organism evidence="1 2">
    <name type="scientific">Elysia crispata</name>
    <name type="common">lettuce slug</name>
    <dbReference type="NCBI Taxonomy" id="231223"/>
    <lineage>
        <taxon>Eukaryota</taxon>
        <taxon>Metazoa</taxon>
        <taxon>Spiralia</taxon>
        <taxon>Lophotrochozoa</taxon>
        <taxon>Mollusca</taxon>
        <taxon>Gastropoda</taxon>
        <taxon>Heterobranchia</taxon>
        <taxon>Euthyneura</taxon>
        <taxon>Panpulmonata</taxon>
        <taxon>Sacoglossa</taxon>
        <taxon>Placobranchoidea</taxon>
        <taxon>Plakobranchidae</taxon>
        <taxon>Elysia</taxon>
    </lineage>
</organism>
<name>A0AAE1DFR0_9GAST</name>
<protein>
    <submittedName>
        <fullName evidence="1">Uncharacterized protein</fullName>
    </submittedName>
</protein>
<gene>
    <name evidence="1" type="ORF">RRG08_036748</name>
</gene>
<evidence type="ECO:0000313" key="2">
    <source>
        <dbReference type="Proteomes" id="UP001283361"/>
    </source>
</evidence>
<comment type="caution">
    <text evidence="1">The sequence shown here is derived from an EMBL/GenBank/DDBJ whole genome shotgun (WGS) entry which is preliminary data.</text>
</comment>
<proteinExistence type="predicted"/>
<dbReference type="AlphaFoldDB" id="A0AAE1DFR0"/>
<keyword evidence="2" id="KW-1185">Reference proteome</keyword>
<dbReference type="EMBL" id="JAWDGP010003984">
    <property type="protein sequence ID" value="KAK3769004.1"/>
    <property type="molecule type" value="Genomic_DNA"/>
</dbReference>
<dbReference type="Proteomes" id="UP001283361">
    <property type="component" value="Unassembled WGS sequence"/>
</dbReference>
<evidence type="ECO:0000313" key="1">
    <source>
        <dbReference type="EMBL" id="KAK3769004.1"/>
    </source>
</evidence>
<accession>A0AAE1DFR0</accession>
<reference evidence="1" key="1">
    <citation type="journal article" date="2023" name="G3 (Bethesda)">
        <title>A reference genome for the long-term kleptoplast-retaining sea slug Elysia crispata morphotype clarki.</title>
        <authorList>
            <person name="Eastman K.E."/>
            <person name="Pendleton A.L."/>
            <person name="Shaikh M.A."/>
            <person name="Suttiyut T."/>
            <person name="Ogas R."/>
            <person name="Tomko P."/>
            <person name="Gavelis G."/>
            <person name="Widhalm J.R."/>
            <person name="Wisecaver J.H."/>
        </authorList>
    </citation>
    <scope>NUCLEOTIDE SEQUENCE</scope>
    <source>
        <strain evidence="1">ECLA1</strain>
    </source>
</reference>
<sequence>MARQKGDLLVRSMSEQRHTCYPLSQAEERGEVIPDDQGGMVSGSRKLKTRFTSAGARYACLSLYTTHRELRRLENDALPTEILCN</sequence>